<evidence type="ECO:0000256" key="3">
    <source>
        <dbReference type="RuleBase" id="RU000524"/>
    </source>
</evidence>
<dbReference type="HAMAP" id="MF_00984">
    <property type="entry name" value="SSB"/>
    <property type="match status" value="1"/>
</dbReference>
<dbReference type="CDD" id="cd04496">
    <property type="entry name" value="SSB_OBF"/>
    <property type="match status" value="1"/>
</dbReference>
<dbReference type="OMA" id="FLRCNVW"/>
<dbReference type="PROSITE" id="PS50935">
    <property type="entry name" value="SSB"/>
    <property type="match status" value="1"/>
</dbReference>
<keyword evidence="2" id="KW-0234">DNA repair</keyword>
<dbReference type="Gene3D" id="2.40.50.140">
    <property type="entry name" value="Nucleic acid-binding proteins"/>
    <property type="match status" value="1"/>
</dbReference>
<feature type="region of interest" description="Disordered" evidence="4">
    <location>
        <begin position="103"/>
        <end position="180"/>
    </location>
</feature>
<dbReference type="Pfam" id="PF00436">
    <property type="entry name" value="SSB"/>
    <property type="match status" value="1"/>
</dbReference>
<dbReference type="PANTHER" id="PTHR10302:SF27">
    <property type="entry name" value="SINGLE-STRANDED DNA-BINDING PROTEIN"/>
    <property type="match status" value="1"/>
</dbReference>
<keyword evidence="2" id="KW-0235">DNA replication</keyword>
<dbReference type="InterPro" id="IPR012340">
    <property type="entry name" value="NA-bd_OB-fold"/>
</dbReference>
<dbReference type="PANTHER" id="PTHR10302">
    <property type="entry name" value="SINGLE-STRANDED DNA-BINDING PROTEIN"/>
    <property type="match status" value="1"/>
</dbReference>
<feature type="compositionally biased region" description="Low complexity" evidence="4">
    <location>
        <begin position="146"/>
        <end position="162"/>
    </location>
</feature>
<keyword evidence="2" id="KW-0233">DNA recombination</keyword>
<evidence type="ECO:0000256" key="4">
    <source>
        <dbReference type="SAM" id="MobiDB-lite"/>
    </source>
</evidence>
<accession>A0A7X1C7T5</accession>
<evidence type="ECO:0000256" key="1">
    <source>
        <dbReference type="ARBA" id="ARBA00023125"/>
    </source>
</evidence>
<dbReference type="FunFam" id="2.40.50.140:FF:000084">
    <property type="entry name" value="Single-stranded DNA-binding protein"/>
    <property type="match status" value="1"/>
</dbReference>
<evidence type="ECO:0000313" key="5">
    <source>
        <dbReference type="EMBL" id="MBC1487295.1"/>
    </source>
</evidence>
<comment type="function">
    <text evidence="2">Plays an important role in DNA replication, recombination and repair. Binds to ssDNA and to an array of partner proteins to recruit them to their sites of action during DNA metabolism.</text>
</comment>
<dbReference type="GO" id="GO:0006310">
    <property type="term" value="P:DNA recombination"/>
    <property type="evidence" value="ECO:0007669"/>
    <property type="project" value="UniProtKB-UniRule"/>
</dbReference>
<feature type="short sequence motif" description="Important for interaction with partner proteins" evidence="2">
    <location>
        <begin position="175"/>
        <end position="180"/>
    </location>
</feature>
<dbReference type="AlphaFoldDB" id="A0A7X1C7T5"/>
<organism evidence="5 6">
    <name type="scientific">Listeria seeligeri</name>
    <dbReference type="NCBI Taxonomy" id="1640"/>
    <lineage>
        <taxon>Bacteria</taxon>
        <taxon>Bacillati</taxon>
        <taxon>Bacillota</taxon>
        <taxon>Bacilli</taxon>
        <taxon>Bacillales</taxon>
        <taxon>Listeriaceae</taxon>
        <taxon>Listeria</taxon>
    </lineage>
</organism>
<dbReference type="NCBIfam" id="TIGR00621">
    <property type="entry name" value="ssb"/>
    <property type="match status" value="1"/>
</dbReference>
<reference evidence="5 6" key="1">
    <citation type="submission" date="2020-03" db="EMBL/GenBank/DDBJ databases">
        <title>Soil Listeria distribution.</title>
        <authorList>
            <person name="Liao J."/>
            <person name="Wiedmann M."/>
        </authorList>
    </citation>
    <scope>NUCLEOTIDE SEQUENCE [LARGE SCALE GENOMIC DNA]</scope>
    <source>
        <strain evidence="5 6">FSL L7-1560</strain>
    </source>
</reference>
<comment type="subunit">
    <text evidence="2">Homotetramer.</text>
</comment>
<dbReference type="InterPro" id="IPR000424">
    <property type="entry name" value="Primosome_PriB/ssb"/>
</dbReference>
<comment type="caution">
    <text evidence="5">The sequence shown here is derived from an EMBL/GenBank/DDBJ whole genome shotgun (WGS) entry which is preliminary data.</text>
</comment>
<sequence>MMNRVVLVGRLTKDPELRYTPAGVAVATFTLAVNRTFTNQQGEREADFINCVVWRKPAENVANFLKKGSMAGVDGRVQTRNYEGNDGKRVYVTEIVAESVQFLEPRNSNSGGGNNYQGGNTTNNSNYNNGGNNFGQAPTNNGGFAQDQQQSQNQNHQSTNNDPFASDGKPIDISDDDLPF</sequence>
<dbReference type="GO" id="GO:0006260">
    <property type="term" value="P:DNA replication"/>
    <property type="evidence" value="ECO:0007669"/>
    <property type="project" value="UniProtKB-UniRule"/>
</dbReference>
<dbReference type="RefSeq" id="WP_003744970.1">
    <property type="nucleotide sequence ID" value="NZ_CBCPLZ010000004.1"/>
</dbReference>
<gene>
    <name evidence="5" type="primary">ssb</name>
    <name evidence="5" type="ORF">HB897_13765</name>
</gene>
<dbReference type="InterPro" id="IPR011344">
    <property type="entry name" value="ssDNA-bd"/>
</dbReference>
<dbReference type="Proteomes" id="UP000523362">
    <property type="component" value="Unassembled WGS sequence"/>
</dbReference>
<proteinExistence type="inferred from homology"/>
<keyword evidence="1 2" id="KW-0238">DNA-binding</keyword>
<keyword evidence="2" id="KW-0227">DNA damage</keyword>
<comment type="caution">
    <text evidence="2">Lacks conserved residue(s) required for the propagation of feature annotation.</text>
</comment>
<dbReference type="SUPFAM" id="SSF50249">
    <property type="entry name" value="Nucleic acid-binding proteins"/>
    <property type="match status" value="1"/>
</dbReference>
<evidence type="ECO:0000313" key="6">
    <source>
        <dbReference type="Proteomes" id="UP000523362"/>
    </source>
</evidence>
<dbReference type="EMBL" id="JAARRG010000014">
    <property type="protein sequence ID" value="MBC1487295.1"/>
    <property type="molecule type" value="Genomic_DNA"/>
</dbReference>
<dbReference type="GO" id="GO:0009295">
    <property type="term" value="C:nucleoid"/>
    <property type="evidence" value="ECO:0007669"/>
    <property type="project" value="TreeGrafter"/>
</dbReference>
<evidence type="ECO:0000256" key="2">
    <source>
        <dbReference type="HAMAP-Rule" id="MF_00984"/>
    </source>
</evidence>
<protein>
    <recommendedName>
        <fullName evidence="2 3">Single-stranded DNA-binding protein</fullName>
        <shortName evidence="2">SSB</shortName>
    </recommendedName>
</protein>
<name>A0A7X1C7T5_LISSE</name>
<dbReference type="GO" id="GO:0006281">
    <property type="term" value="P:DNA repair"/>
    <property type="evidence" value="ECO:0007669"/>
    <property type="project" value="UniProtKB-UniRule"/>
</dbReference>
<dbReference type="GeneID" id="32489807"/>
<dbReference type="GO" id="GO:0003697">
    <property type="term" value="F:single-stranded DNA binding"/>
    <property type="evidence" value="ECO:0007669"/>
    <property type="project" value="UniProtKB-UniRule"/>
</dbReference>
<feature type="compositionally biased region" description="Low complexity" evidence="4">
    <location>
        <begin position="117"/>
        <end position="136"/>
    </location>
</feature>